<organism evidence="1 2">
    <name type="scientific">Eumeta variegata</name>
    <name type="common">Bagworm moth</name>
    <name type="synonym">Eumeta japonica</name>
    <dbReference type="NCBI Taxonomy" id="151549"/>
    <lineage>
        <taxon>Eukaryota</taxon>
        <taxon>Metazoa</taxon>
        <taxon>Ecdysozoa</taxon>
        <taxon>Arthropoda</taxon>
        <taxon>Hexapoda</taxon>
        <taxon>Insecta</taxon>
        <taxon>Pterygota</taxon>
        <taxon>Neoptera</taxon>
        <taxon>Endopterygota</taxon>
        <taxon>Lepidoptera</taxon>
        <taxon>Glossata</taxon>
        <taxon>Ditrysia</taxon>
        <taxon>Tineoidea</taxon>
        <taxon>Psychidae</taxon>
        <taxon>Oiketicinae</taxon>
        <taxon>Eumeta</taxon>
    </lineage>
</organism>
<protein>
    <submittedName>
        <fullName evidence="1">Uncharacterized protein</fullName>
    </submittedName>
</protein>
<dbReference type="EMBL" id="BGZK01000552">
    <property type="protein sequence ID" value="GBP49793.1"/>
    <property type="molecule type" value="Genomic_DNA"/>
</dbReference>
<gene>
    <name evidence="1" type="ORF">EVAR_81413_1</name>
</gene>
<dbReference type="AlphaFoldDB" id="A0A4C1WFC8"/>
<evidence type="ECO:0000313" key="1">
    <source>
        <dbReference type="EMBL" id="GBP49793.1"/>
    </source>
</evidence>
<sequence>MKGECDDEEGVVHRNSHSVDAIQQREPLLLVCRFTRGTVLGQLKPMVTITRSSVLLAKVPRCCESDGVSHSVLYHTGQLVIDQFPPAAPPAWTPNEIRHLLYRPITLSTTIPMLFSLLNPTLVLL</sequence>
<keyword evidence="2" id="KW-1185">Reference proteome</keyword>
<accession>A0A4C1WFC8</accession>
<evidence type="ECO:0000313" key="2">
    <source>
        <dbReference type="Proteomes" id="UP000299102"/>
    </source>
</evidence>
<proteinExistence type="predicted"/>
<dbReference type="Proteomes" id="UP000299102">
    <property type="component" value="Unassembled WGS sequence"/>
</dbReference>
<name>A0A4C1WFC8_EUMVA</name>
<reference evidence="1 2" key="1">
    <citation type="journal article" date="2019" name="Commun. Biol.">
        <title>The bagworm genome reveals a unique fibroin gene that provides high tensile strength.</title>
        <authorList>
            <person name="Kono N."/>
            <person name="Nakamura H."/>
            <person name="Ohtoshi R."/>
            <person name="Tomita M."/>
            <person name="Numata K."/>
            <person name="Arakawa K."/>
        </authorList>
    </citation>
    <scope>NUCLEOTIDE SEQUENCE [LARGE SCALE GENOMIC DNA]</scope>
</reference>
<comment type="caution">
    <text evidence="1">The sequence shown here is derived from an EMBL/GenBank/DDBJ whole genome shotgun (WGS) entry which is preliminary data.</text>
</comment>